<keyword evidence="6" id="KW-0051">Antiviral defense</keyword>
<dbReference type="PANTHER" id="PTHR30319">
    <property type="entry name" value="PHENYLACETIC ACID REGULATOR-RELATED TRANSCRIPTIONAL REPRESSOR"/>
    <property type="match status" value="1"/>
</dbReference>
<dbReference type="Gene3D" id="3.30.70.2650">
    <property type="match status" value="1"/>
</dbReference>
<keyword evidence="4" id="KW-0378">Hydrolase</keyword>
<organism evidence="8 9">
    <name type="scientific">Candidatus Portnoybacteria bacterium CG11_big_fil_rev_8_21_14_0_20_40_15</name>
    <dbReference type="NCBI Taxonomy" id="1974817"/>
    <lineage>
        <taxon>Bacteria</taxon>
        <taxon>Candidatus Portnoyibacteriota</taxon>
    </lineage>
</organism>
<dbReference type="PANTHER" id="PTHR30319:SF1">
    <property type="entry name" value="TRANSCRIPTIONAL REPRESSOR PAAX"/>
    <property type="match status" value="1"/>
</dbReference>
<feature type="domain" description="Transcriptional repressor PaaX-like central Cas2-like" evidence="7">
    <location>
        <begin position="97"/>
        <end position="164"/>
    </location>
</feature>
<evidence type="ECO:0000259" key="7">
    <source>
        <dbReference type="Pfam" id="PF20803"/>
    </source>
</evidence>
<evidence type="ECO:0000313" key="9">
    <source>
        <dbReference type="Proteomes" id="UP000229317"/>
    </source>
</evidence>
<keyword evidence="5" id="KW-0460">Magnesium</keyword>
<keyword evidence="2" id="KW-0479">Metal-binding</keyword>
<reference evidence="8 9" key="1">
    <citation type="submission" date="2017-09" db="EMBL/GenBank/DDBJ databases">
        <title>Depth-based differentiation of microbial function through sediment-hosted aquifers and enrichment of novel symbionts in the deep terrestrial subsurface.</title>
        <authorList>
            <person name="Probst A.J."/>
            <person name="Ladd B."/>
            <person name="Jarett J.K."/>
            <person name="Geller-Mcgrath D.E."/>
            <person name="Sieber C.M."/>
            <person name="Emerson J.B."/>
            <person name="Anantharaman K."/>
            <person name="Thomas B.C."/>
            <person name="Malmstrom R."/>
            <person name="Stieglmeier M."/>
            <person name="Klingl A."/>
            <person name="Woyke T."/>
            <person name="Ryan C.M."/>
            <person name="Banfield J.F."/>
        </authorList>
    </citation>
    <scope>NUCLEOTIDE SEQUENCE [LARGE SCALE GENOMIC DNA]</scope>
    <source>
        <strain evidence="8">CG11_big_fil_rev_8_21_14_0_20_40_15</strain>
    </source>
</reference>
<name>A0A2H0KU08_9BACT</name>
<evidence type="ECO:0000256" key="5">
    <source>
        <dbReference type="ARBA" id="ARBA00022842"/>
    </source>
</evidence>
<evidence type="ECO:0000256" key="3">
    <source>
        <dbReference type="ARBA" id="ARBA00022759"/>
    </source>
</evidence>
<dbReference type="GO" id="GO:0004521">
    <property type="term" value="F:RNA endonuclease activity"/>
    <property type="evidence" value="ECO:0007669"/>
    <property type="project" value="InterPro"/>
</dbReference>
<dbReference type="NCBIfam" id="TIGR01573">
    <property type="entry name" value="cas2"/>
    <property type="match status" value="1"/>
</dbReference>
<dbReference type="Proteomes" id="UP000229317">
    <property type="component" value="Unassembled WGS sequence"/>
</dbReference>
<evidence type="ECO:0000313" key="8">
    <source>
        <dbReference type="EMBL" id="PIQ74904.1"/>
    </source>
</evidence>
<evidence type="ECO:0000256" key="6">
    <source>
        <dbReference type="ARBA" id="ARBA00023118"/>
    </source>
</evidence>
<dbReference type="GO" id="GO:0043571">
    <property type="term" value="P:maintenance of CRISPR repeat elements"/>
    <property type="evidence" value="ECO:0007669"/>
    <property type="project" value="InterPro"/>
</dbReference>
<sequence length="184" mass="21634">MRKLSPAKQKILLLLLGGLTLSLTRTPRQYFKVLGEIKKEWKKIKVKGLAAEIRALYQSKLVETKFNKNGTLTLILTEKGRKKALTYNIDNMKIPMQRWDGKWRIVIFDVPEERKNARNALREKLKNLGFCELQKSVFVHPFSCKDQIDFIIEFFELRPNVRYGVLESIDNELHLKNIFKELID</sequence>
<comment type="caution">
    <text evidence="8">The sequence shown here is derived from an EMBL/GenBank/DDBJ whole genome shotgun (WGS) entry which is preliminary data.</text>
</comment>
<dbReference type="EMBL" id="PCVO01000061">
    <property type="protein sequence ID" value="PIQ74904.1"/>
    <property type="molecule type" value="Genomic_DNA"/>
</dbReference>
<dbReference type="AlphaFoldDB" id="A0A2H0KU08"/>
<proteinExistence type="predicted"/>
<dbReference type="SUPFAM" id="SSF143430">
    <property type="entry name" value="TTP0101/SSO1404-like"/>
    <property type="match status" value="1"/>
</dbReference>
<dbReference type="InterPro" id="IPR048846">
    <property type="entry name" value="PaaX-like_central"/>
</dbReference>
<dbReference type="GO" id="GO:0006351">
    <property type="term" value="P:DNA-templated transcription"/>
    <property type="evidence" value="ECO:0007669"/>
    <property type="project" value="TreeGrafter"/>
</dbReference>
<accession>A0A2H0KU08</accession>
<keyword evidence="1" id="KW-0540">Nuclease</keyword>
<evidence type="ECO:0000256" key="4">
    <source>
        <dbReference type="ARBA" id="ARBA00022801"/>
    </source>
</evidence>
<dbReference type="Pfam" id="PF20803">
    <property type="entry name" value="PaaX_M"/>
    <property type="match status" value="1"/>
</dbReference>
<protein>
    <submittedName>
        <fullName evidence="8">CRISPR-associated endonuclease Cas2</fullName>
    </submittedName>
</protein>
<keyword evidence="3 8" id="KW-0255">Endonuclease</keyword>
<evidence type="ECO:0000256" key="1">
    <source>
        <dbReference type="ARBA" id="ARBA00022722"/>
    </source>
</evidence>
<evidence type="ECO:0000256" key="2">
    <source>
        <dbReference type="ARBA" id="ARBA00022723"/>
    </source>
</evidence>
<dbReference type="InterPro" id="IPR021127">
    <property type="entry name" value="CRISPR_associated_Cas2"/>
</dbReference>
<gene>
    <name evidence="8" type="primary">cas2</name>
    <name evidence="8" type="ORF">COV84_04060</name>
</gene>